<dbReference type="OrthoDB" id="3363891at2759"/>
<feature type="compositionally biased region" description="Polar residues" evidence="1">
    <location>
        <begin position="139"/>
        <end position="161"/>
    </location>
</feature>
<accession>A0A4S4LF09</accession>
<keyword evidence="3" id="KW-1185">Reference proteome</keyword>
<gene>
    <name evidence="2" type="ORF">EW145_g1300</name>
</gene>
<feature type="compositionally biased region" description="Basic and acidic residues" evidence="1">
    <location>
        <begin position="617"/>
        <end position="630"/>
    </location>
</feature>
<feature type="region of interest" description="Disordered" evidence="1">
    <location>
        <begin position="347"/>
        <end position="418"/>
    </location>
</feature>
<feature type="compositionally biased region" description="Polar residues" evidence="1">
    <location>
        <begin position="17"/>
        <end position="26"/>
    </location>
</feature>
<feature type="compositionally biased region" description="Polar residues" evidence="1">
    <location>
        <begin position="390"/>
        <end position="418"/>
    </location>
</feature>
<dbReference type="Proteomes" id="UP000308199">
    <property type="component" value="Unassembled WGS sequence"/>
</dbReference>
<feature type="compositionally biased region" description="Polar residues" evidence="1">
    <location>
        <begin position="454"/>
        <end position="467"/>
    </location>
</feature>
<feature type="region of interest" description="Disordered" evidence="1">
    <location>
        <begin position="53"/>
        <end position="276"/>
    </location>
</feature>
<reference evidence="2 3" key="1">
    <citation type="submission" date="2019-02" db="EMBL/GenBank/DDBJ databases">
        <title>Genome sequencing of the rare red list fungi Phellinidium pouzarii.</title>
        <authorList>
            <person name="Buettner E."/>
            <person name="Kellner H."/>
        </authorList>
    </citation>
    <scope>NUCLEOTIDE SEQUENCE [LARGE SCALE GENOMIC DNA]</scope>
    <source>
        <strain evidence="2 3">DSM 108285</strain>
    </source>
</reference>
<dbReference type="AlphaFoldDB" id="A0A4S4LF09"/>
<feature type="region of interest" description="Disordered" evidence="1">
    <location>
        <begin position="430"/>
        <end position="536"/>
    </location>
</feature>
<sequence>MGRDYSSRAQAAGCAFTPTTGLQNESRAISKRMSAASIGSVDDSAFSYSQISAARTSTSSNKRGGRITPSSTSTERPSAIPRPSLNYSRPLADSSNSPSRAYSNADVKNTQKKRSRTFSQPFAFDPALATDAGGPYGPNDSSTTRTTNALPTPASSRSNSPAIPYTKPSDVKPTRIPKAYSNNRVDNPSRGDGRITPTSSHFMQAQNFSSPQEVTYGDREDYRDPTYESSRSSVNVPEVRPTRQNGIMHEAPPFNANSSYVSDEPGMPRPSAEEERPFEHWYRGDLSRNGGVGELRVGNRIEMLEIANYGHKLRHVANGSMARRRRRAESIGNRESMVFDDYDIDQRGPTVLDEAPLTDMEVDTELETDREMSFTKSYRRTPEQPKRMNANESYSNSSQSTTTPISSNFRPRQDSQIPRATPVSLKIAHRAASTPLSASTSSIPSSGTRSPASPSTAPNSRSPTVVSPAQKRGHAKSPAAAPSGRKPKRAVASPQKRSKSTTNVRSQPREVAEYPDVPDFPEGMADAIPSWTQPKKFGNWDDVVLPVVARKMGLEDQYEEADGSTKPPRPLSQELFPPQPGTFGIDLSKRRQRYDPNTGEVIPLDEFEKVPSSAEKSTSKEESRKSKRFSEAASKSKRPPNMDANAYKSKPDNHYSPPPSPAPFAQYARQAEDAKLDQAAQLALEERHGCCKCIIM</sequence>
<dbReference type="EMBL" id="SGPK01000035">
    <property type="protein sequence ID" value="THH10474.1"/>
    <property type="molecule type" value="Genomic_DNA"/>
</dbReference>
<comment type="caution">
    <text evidence="2">The sequence shown here is derived from an EMBL/GenBank/DDBJ whole genome shotgun (WGS) entry which is preliminary data.</text>
</comment>
<feature type="compositionally biased region" description="Low complexity" evidence="1">
    <location>
        <begin position="431"/>
        <end position="453"/>
    </location>
</feature>
<protein>
    <submittedName>
        <fullName evidence="2">Uncharacterized protein</fullName>
    </submittedName>
</protein>
<name>A0A4S4LF09_9AGAM</name>
<feature type="compositionally biased region" description="Polar residues" evidence="1">
    <location>
        <begin position="196"/>
        <end position="213"/>
    </location>
</feature>
<evidence type="ECO:0000313" key="3">
    <source>
        <dbReference type="Proteomes" id="UP000308199"/>
    </source>
</evidence>
<feature type="compositionally biased region" description="Polar residues" evidence="1">
    <location>
        <begin position="93"/>
        <end position="108"/>
    </location>
</feature>
<feature type="region of interest" description="Disordered" evidence="1">
    <location>
        <begin position="556"/>
        <end position="673"/>
    </location>
</feature>
<feature type="compositionally biased region" description="Basic and acidic residues" evidence="1">
    <location>
        <begin position="216"/>
        <end position="226"/>
    </location>
</feature>
<feature type="compositionally biased region" description="Polar residues" evidence="1">
    <location>
        <begin position="53"/>
        <end position="76"/>
    </location>
</feature>
<organism evidence="2 3">
    <name type="scientific">Phellinidium pouzarii</name>
    <dbReference type="NCBI Taxonomy" id="167371"/>
    <lineage>
        <taxon>Eukaryota</taxon>
        <taxon>Fungi</taxon>
        <taxon>Dikarya</taxon>
        <taxon>Basidiomycota</taxon>
        <taxon>Agaricomycotina</taxon>
        <taxon>Agaricomycetes</taxon>
        <taxon>Hymenochaetales</taxon>
        <taxon>Hymenochaetaceae</taxon>
        <taxon>Phellinidium</taxon>
    </lineage>
</organism>
<evidence type="ECO:0000313" key="2">
    <source>
        <dbReference type="EMBL" id="THH10474.1"/>
    </source>
</evidence>
<evidence type="ECO:0000256" key="1">
    <source>
        <dbReference type="SAM" id="MobiDB-lite"/>
    </source>
</evidence>
<feature type="region of interest" description="Disordered" evidence="1">
    <location>
        <begin position="1"/>
        <end position="26"/>
    </location>
</feature>
<proteinExistence type="predicted"/>